<dbReference type="EMBL" id="CAACVI010000050">
    <property type="protein sequence ID" value="VEN75306.1"/>
    <property type="molecule type" value="Genomic_DNA"/>
</dbReference>
<proteinExistence type="predicted"/>
<name>A0A484HLL6_9BACT</name>
<dbReference type="InterPro" id="IPR025455">
    <property type="entry name" value="DUF4276"/>
</dbReference>
<sequence>MVKIYVEGGGDQARSKSQFRRGFSEFFSGALPEGKKPRIIACGSRKKAYDRFHTAIRENKNEFCMLLVDSEGPVHDGIKRWDFLKIRRADGWEKPDGAHEDNVQFMVQCMESWFLADKDCLADFFGQGFNPGALPNNPEIERVPKKDVFGGLKNASRHARTKGGYKKGRHSFEILAKINPQKVCEASDHARNLIDTLKNKMVG</sequence>
<evidence type="ECO:0008006" key="2">
    <source>
        <dbReference type="Google" id="ProtNLM"/>
    </source>
</evidence>
<evidence type="ECO:0000313" key="1">
    <source>
        <dbReference type="EMBL" id="VEN75306.1"/>
    </source>
</evidence>
<dbReference type="Pfam" id="PF14103">
    <property type="entry name" value="DUF4276"/>
    <property type="match status" value="1"/>
</dbReference>
<organism evidence="1">
    <name type="scientific">uncultured Desulfobacteraceae bacterium</name>
    <dbReference type="NCBI Taxonomy" id="218296"/>
    <lineage>
        <taxon>Bacteria</taxon>
        <taxon>Pseudomonadati</taxon>
        <taxon>Thermodesulfobacteriota</taxon>
        <taxon>Desulfobacteria</taxon>
        <taxon>Desulfobacterales</taxon>
        <taxon>Desulfobacteraceae</taxon>
        <taxon>environmental samples</taxon>
    </lineage>
</organism>
<dbReference type="AlphaFoldDB" id="A0A484HLL6"/>
<accession>A0A484HLL6</accession>
<gene>
    <name evidence="1" type="ORF">EPICR_70150</name>
</gene>
<reference evidence="1" key="1">
    <citation type="submission" date="2019-01" db="EMBL/GenBank/DDBJ databases">
        <authorList>
            <consortium name="Genoscope - CEA"/>
            <person name="William W."/>
        </authorList>
    </citation>
    <scope>NUCLEOTIDE SEQUENCE</scope>
    <source>
        <strain evidence="1">CR-1</strain>
    </source>
</reference>
<protein>
    <recommendedName>
        <fullName evidence="2">DUF4276 family protein</fullName>
    </recommendedName>
</protein>